<keyword evidence="3" id="KW-1185">Reference proteome</keyword>
<feature type="compositionally biased region" description="Basic residues" evidence="1">
    <location>
        <begin position="146"/>
        <end position="169"/>
    </location>
</feature>
<organism evidence="2 3">
    <name type="scientific">Rhodocollybia butyracea</name>
    <dbReference type="NCBI Taxonomy" id="206335"/>
    <lineage>
        <taxon>Eukaryota</taxon>
        <taxon>Fungi</taxon>
        <taxon>Dikarya</taxon>
        <taxon>Basidiomycota</taxon>
        <taxon>Agaricomycotina</taxon>
        <taxon>Agaricomycetes</taxon>
        <taxon>Agaricomycetidae</taxon>
        <taxon>Agaricales</taxon>
        <taxon>Marasmiineae</taxon>
        <taxon>Omphalotaceae</taxon>
        <taxon>Rhodocollybia</taxon>
    </lineage>
</organism>
<proteinExistence type="predicted"/>
<name>A0A9P5UH16_9AGAR</name>
<dbReference type="EMBL" id="JADNRY010000001">
    <property type="protein sequence ID" value="KAF9078363.1"/>
    <property type="molecule type" value="Genomic_DNA"/>
</dbReference>
<evidence type="ECO:0000256" key="1">
    <source>
        <dbReference type="SAM" id="MobiDB-lite"/>
    </source>
</evidence>
<reference evidence="2" key="1">
    <citation type="submission" date="2020-11" db="EMBL/GenBank/DDBJ databases">
        <authorList>
            <consortium name="DOE Joint Genome Institute"/>
            <person name="Ahrendt S."/>
            <person name="Riley R."/>
            <person name="Andreopoulos W."/>
            <person name="Labutti K."/>
            <person name="Pangilinan J."/>
            <person name="Ruiz-Duenas F.J."/>
            <person name="Barrasa J.M."/>
            <person name="Sanchez-Garcia M."/>
            <person name="Camarero S."/>
            <person name="Miyauchi S."/>
            <person name="Serrano A."/>
            <person name="Linde D."/>
            <person name="Babiker R."/>
            <person name="Drula E."/>
            <person name="Ayuso-Fernandez I."/>
            <person name="Pacheco R."/>
            <person name="Padilla G."/>
            <person name="Ferreira P."/>
            <person name="Barriuso J."/>
            <person name="Kellner H."/>
            <person name="Castanera R."/>
            <person name="Alfaro M."/>
            <person name="Ramirez L."/>
            <person name="Pisabarro A.G."/>
            <person name="Kuo A."/>
            <person name="Tritt A."/>
            <person name="Lipzen A."/>
            <person name="He G."/>
            <person name="Yan M."/>
            <person name="Ng V."/>
            <person name="Cullen D."/>
            <person name="Martin F."/>
            <person name="Rosso M.-N."/>
            <person name="Henrissat B."/>
            <person name="Hibbett D."/>
            <person name="Martinez A.T."/>
            <person name="Grigoriev I.V."/>
        </authorList>
    </citation>
    <scope>NUCLEOTIDE SEQUENCE</scope>
    <source>
        <strain evidence="2">AH 40177</strain>
    </source>
</reference>
<dbReference type="Proteomes" id="UP000772434">
    <property type="component" value="Unassembled WGS sequence"/>
</dbReference>
<comment type="caution">
    <text evidence="2">The sequence shown here is derived from an EMBL/GenBank/DDBJ whole genome shotgun (WGS) entry which is preliminary data.</text>
</comment>
<feature type="region of interest" description="Disordered" evidence="1">
    <location>
        <begin position="1"/>
        <end position="169"/>
    </location>
</feature>
<gene>
    <name evidence="2" type="ORF">BDP27DRAFT_1412362</name>
</gene>
<evidence type="ECO:0000313" key="3">
    <source>
        <dbReference type="Proteomes" id="UP000772434"/>
    </source>
</evidence>
<feature type="compositionally biased region" description="Polar residues" evidence="1">
    <location>
        <begin position="90"/>
        <end position="104"/>
    </location>
</feature>
<protein>
    <submittedName>
        <fullName evidence="2">Uncharacterized protein</fullName>
    </submittedName>
</protein>
<dbReference type="AlphaFoldDB" id="A0A9P5UH16"/>
<evidence type="ECO:0000313" key="2">
    <source>
        <dbReference type="EMBL" id="KAF9078363.1"/>
    </source>
</evidence>
<accession>A0A9P5UH16</accession>
<feature type="compositionally biased region" description="Basic and acidic residues" evidence="1">
    <location>
        <begin position="133"/>
        <end position="145"/>
    </location>
</feature>
<sequence length="169" mass="18123">MAVVSTFPETEAGPSTTPIAAFITPPNPTIQETPTESDAGVDRESSPLSNIDTILPPPSNQLALVKAPVPAVQQTKDRKAKTGPARRSTRNTTGIIKDASSSAVSPDALVSGPAPALDTTLVAPSATKKHGCPPKEIRTQEEARRKPNPRKRRRRTNLIHIHRSSLRFN</sequence>